<organism evidence="1 2">
    <name type="scientific">Hominisplanchenecus murintestinalis</name>
    <dbReference type="NCBI Taxonomy" id="2941517"/>
    <lineage>
        <taxon>Bacteria</taxon>
        <taxon>Bacillati</taxon>
        <taxon>Bacillota</taxon>
        <taxon>Clostridia</taxon>
        <taxon>Lachnospirales</taxon>
        <taxon>Lachnospiraceae</taxon>
        <taxon>Hominisplanchenecus</taxon>
    </lineage>
</organism>
<reference evidence="1" key="1">
    <citation type="submission" date="2019-04" db="EMBL/GenBank/DDBJ databases">
        <title>Microbes associate with the intestines of laboratory mice.</title>
        <authorList>
            <person name="Navarre W."/>
            <person name="Wong E."/>
            <person name="Huang K."/>
            <person name="Tropini C."/>
            <person name="Ng K."/>
            <person name="Yu B."/>
        </authorList>
    </citation>
    <scope>NUCLEOTIDE SEQUENCE</scope>
    <source>
        <strain evidence="1">NM72_1-8</strain>
    </source>
</reference>
<accession>A0AC61QXU3</accession>
<gene>
    <name evidence="1" type="ORF">E5357_11160</name>
</gene>
<keyword evidence="2" id="KW-1185">Reference proteome</keyword>
<dbReference type="Proteomes" id="UP000307720">
    <property type="component" value="Unassembled WGS sequence"/>
</dbReference>
<name>A0AC61QXU3_9FIRM</name>
<evidence type="ECO:0000313" key="1">
    <source>
        <dbReference type="EMBL" id="TGX97776.1"/>
    </source>
</evidence>
<sequence length="257" mass="29007">MDYYVVDAFTDKLFSGNPACICVSEKTLSNEVMQNIAFENNLSETAFIYKNGKDYILRWFTPSFEIDLCGHATLAAAFIVFNHLDCNSDKVNFETVSGVLSVIRKGDLYEMTFPKRIAQSIMKKPDIVESLSFEPLELYSERDLYVVMNNEEEVKNYIPDYTKLKKLDSWLGIVITAKGNNADFVSRYFCPELMFEDPVTGSAHSTLVPIWSNKLGKNKLLAKQLSKRGGTLYCECSNNNIKISGNAVIYSKGSILL</sequence>
<comment type="caution">
    <text evidence="1">The sequence shown here is derived from an EMBL/GenBank/DDBJ whole genome shotgun (WGS) entry which is preliminary data.</text>
</comment>
<dbReference type="EMBL" id="SRZB01000026">
    <property type="protein sequence ID" value="TGX97776.1"/>
    <property type="molecule type" value="Genomic_DNA"/>
</dbReference>
<protein>
    <submittedName>
        <fullName evidence="1">PhzF family phenazine biosynthesis protein</fullName>
    </submittedName>
</protein>
<proteinExistence type="predicted"/>
<evidence type="ECO:0000313" key="2">
    <source>
        <dbReference type="Proteomes" id="UP000307720"/>
    </source>
</evidence>